<comment type="caution">
    <text evidence="3">The sequence shown here is derived from an EMBL/GenBank/DDBJ whole genome shotgun (WGS) entry which is preliminary data.</text>
</comment>
<dbReference type="AlphaFoldDB" id="A0A7W9AUU5"/>
<proteinExistence type="predicted"/>
<evidence type="ECO:0008006" key="5">
    <source>
        <dbReference type="Google" id="ProtNLM"/>
    </source>
</evidence>
<dbReference type="Proteomes" id="UP000555546">
    <property type="component" value="Unassembled WGS sequence"/>
</dbReference>
<reference evidence="3 4" key="1">
    <citation type="submission" date="2020-08" db="EMBL/GenBank/DDBJ databases">
        <title>Genomic Encyclopedia of Type Strains, Phase IV (KMG-IV): sequencing the most valuable type-strain genomes for metagenomic binning, comparative biology and taxonomic classification.</title>
        <authorList>
            <person name="Goeker M."/>
        </authorList>
    </citation>
    <scope>NUCLEOTIDE SEQUENCE [LARGE SCALE GENOMIC DNA]</scope>
    <source>
        <strain evidence="3 4">DSM 26944</strain>
    </source>
</reference>
<accession>A0A7W9AUU5</accession>
<feature type="transmembrane region" description="Helical" evidence="2">
    <location>
        <begin position="12"/>
        <end position="32"/>
    </location>
</feature>
<keyword evidence="2" id="KW-0472">Membrane</keyword>
<dbReference type="EMBL" id="JACIJG010000003">
    <property type="protein sequence ID" value="MBB5701013.1"/>
    <property type="molecule type" value="Genomic_DNA"/>
</dbReference>
<organism evidence="3 4">
    <name type="scientific">Brucella daejeonensis</name>
    <dbReference type="NCBI Taxonomy" id="659015"/>
    <lineage>
        <taxon>Bacteria</taxon>
        <taxon>Pseudomonadati</taxon>
        <taxon>Pseudomonadota</taxon>
        <taxon>Alphaproteobacteria</taxon>
        <taxon>Hyphomicrobiales</taxon>
        <taxon>Brucellaceae</taxon>
        <taxon>Brucella/Ochrobactrum group</taxon>
        <taxon>Brucella</taxon>
    </lineage>
</organism>
<keyword evidence="2" id="KW-0812">Transmembrane</keyword>
<protein>
    <recommendedName>
        <fullName evidence="5">DUF930 domain-containing protein</fullName>
    </recommendedName>
</protein>
<gene>
    <name evidence="3" type="ORF">FHS76_000862</name>
</gene>
<evidence type="ECO:0000313" key="4">
    <source>
        <dbReference type="Proteomes" id="UP000555546"/>
    </source>
</evidence>
<dbReference type="RefSeq" id="WP_183648552.1">
    <property type="nucleotide sequence ID" value="NZ_JACIJG010000003.1"/>
</dbReference>
<sequence length="284" mass="30343">MRQFARRLTGETGWGVPASVGLHLMLALLLVVRLPALSAPSAEQSVNVEIVPQPAPKEQAKPKQPPAAAAPQAFESAAAKTETPKPERADLPPAAPETGKNKDETPPDPAPSAELPRPGKQSADNLLRADNGTDAAASKQKVPVPDQKPALQPAKPLSAQPAKRLTKAREIYSKDAMADPRVRQAIGKLPAKDRVIQLCGIEALEQVRRHQPGAFPDMLARTGGSVSDSGQTVSDGAYRSKGKWYAIDFTCKVDPATLAISSFSYSIGHPIPESQWNSRQLPRD</sequence>
<name>A0A7W9AUU5_9HYPH</name>
<feature type="compositionally biased region" description="Low complexity" evidence="1">
    <location>
        <begin position="66"/>
        <end position="80"/>
    </location>
</feature>
<dbReference type="InterPro" id="IPR009273">
    <property type="entry name" value="DUF930"/>
</dbReference>
<keyword evidence="4" id="KW-1185">Reference proteome</keyword>
<evidence type="ECO:0000256" key="1">
    <source>
        <dbReference type="SAM" id="MobiDB-lite"/>
    </source>
</evidence>
<keyword evidence="2" id="KW-1133">Transmembrane helix</keyword>
<evidence type="ECO:0000256" key="2">
    <source>
        <dbReference type="SAM" id="Phobius"/>
    </source>
</evidence>
<feature type="region of interest" description="Disordered" evidence="1">
    <location>
        <begin position="53"/>
        <end position="164"/>
    </location>
</feature>
<dbReference type="Pfam" id="PF06059">
    <property type="entry name" value="DUF930"/>
    <property type="match status" value="1"/>
</dbReference>
<evidence type="ECO:0000313" key="3">
    <source>
        <dbReference type="EMBL" id="MBB5701013.1"/>
    </source>
</evidence>